<protein>
    <recommendedName>
        <fullName evidence="4">CCHC-type domain-containing protein</fullName>
    </recommendedName>
</protein>
<evidence type="ECO:0000313" key="2">
    <source>
        <dbReference type="EMBL" id="RYR41958.1"/>
    </source>
</evidence>
<sequence length="94" mass="11116">MVNGKVYQVEYKGIHQICFTCGKADHEQKYCAIWRERNETTNEANKEKILKKAEKTRTTKKHTEQEKKTIQPTKDNSKVVMEIDRNNFAPWMVV</sequence>
<name>A0A445BTL2_ARAHY</name>
<feature type="region of interest" description="Disordered" evidence="1">
    <location>
        <begin position="51"/>
        <end position="78"/>
    </location>
</feature>
<dbReference type="Proteomes" id="UP000289738">
    <property type="component" value="Chromosome A08"/>
</dbReference>
<organism evidence="2 3">
    <name type="scientific">Arachis hypogaea</name>
    <name type="common">Peanut</name>
    <dbReference type="NCBI Taxonomy" id="3818"/>
    <lineage>
        <taxon>Eukaryota</taxon>
        <taxon>Viridiplantae</taxon>
        <taxon>Streptophyta</taxon>
        <taxon>Embryophyta</taxon>
        <taxon>Tracheophyta</taxon>
        <taxon>Spermatophyta</taxon>
        <taxon>Magnoliopsida</taxon>
        <taxon>eudicotyledons</taxon>
        <taxon>Gunneridae</taxon>
        <taxon>Pentapetalae</taxon>
        <taxon>rosids</taxon>
        <taxon>fabids</taxon>
        <taxon>Fabales</taxon>
        <taxon>Fabaceae</taxon>
        <taxon>Papilionoideae</taxon>
        <taxon>50 kb inversion clade</taxon>
        <taxon>dalbergioids sensu lato</taxon>
        <taxon>Dalbergieae</taxon>
        <taxon>Pterocarpus clade</taxon>
        <taxon>Arachis</taxon>
    </lineage>
</organism>
<evidence type="ECO:0000313" key="3">
    <source>
        <dbReference type="Proteomes" id="UP000289738"/>
    </source>
</evidence>
<reference evidence="2 3" key="1">
    <citation type="submission" date="2019-01" db="EMBL/GenBank/DDBJ databases">
        <title>Sequencing of cultivated peanut Arachis hypogaea provides insights into genome evolution and oil improvement.</title>
        <authorList>
            <person name="Chen X."/>
        </authorList>
    </citation>
    <scope>NUCLEOTIDE SEQUENCE [LARGE SCALE GENOMIC DNA]</scope>
    <source>
        <strain evidence="3">cv. Fuhuasheng</strain>
        <tissue evidence="2">Leaves</tissue>
    </source>
</reference>
<keyword evidence="3" id="KW-1185">Reference proteome</keyword>
<proteinExistence type="predicted"/>
<evidence type="ECO:0000256" key="1">
    <source>
        <dbReference type="SAM" id="MobiDB-lite"/>
    </source>
</evidence>
<dbReference type="AlphaFoldDB" id="A0A445BTL2"/>
<evidence type="ECO:0008006" key="4">
    <source>
        <dbReference type="Google" id="ProtNLM"/>
    </source>
</evidence>
<accession>A0A445BTL2</accession>
<gene>
    <name evidence="2" type="ORF">Ahy_A08g038403</name>
</gene>
<comment type="caution">
    <text evidence="2">The sequence shown here is derived from an EMBL/GenBank/DDBJ whole genome shotgun (WGS) entry which is preliminary data.</text>
</comment>
<dbReference type="EMBL" id="SDMP01000008">
    <property type="protein sequence ID" value="RYR41958.1"/>
    <property type="molecule type" value="Genomic_DNA"/>
</dbReference>